<sequence>MPVMPELVSPVIHGDEITPSQLQHMLQLQRALLDAAAGTATAKERIDHACRLFEQAVIAPQHIERIAWLRLSRPHARVALRIGAADVSSTSVRGPSMMDGMPAARASIAARVLAGRYRVCGQTA</sequence>
<evidence type="ECO:0000313" key="1">
    <source>
        <dbReference type="EMBL" id="OIQ74678.1"/>
    </source>
</evidence>
<name>A0A1J5PSU2_9ZZZZ</name>
<comment type="caution">
    <text evidence="1">The sequence shown here is derived from an EMBL/GenBank/DDBJ whole genome shotgun (WGS) entry which is preliminary data.</text>
</comment>
<organism evidence="1">
    <name type="scientific">mine drainage metagenome</name>
    <dbReference type="NCBI Taxonomy" id="410659"/>
    <lineage>
        <taxon>unclassified sequences</taxon>
        <taxon>metagenomes</taxon>
        <taxon>ecological metagenomes</taxon>
    </lineage>
</organism>
<accession>A0A1J5PSU2</accession>
<gene>
    <name evidence="1" type="ORF">GALL_436670</name>
</gene>
<dbReference type="EMBL" id="MLJW01002422">
    <property type="protein sequence ID" value="OIQ74678.1"/>
    <property type="molecule type" value="Genomic_DNA"/>
</dbReference>
<reference evidence="1" key="1">
    <citation type="submission" date="2016-10" db="EMBL/GenBank/DDBJ databases">
        <title>Sequence of Gallionella enrichment culture.</title>
        <authorList>
            <person name="Poehlein A."/>
            <person name="Muehling M."/>
            <person name="Daniel R."/>
        </authorList>
    </citation>
    <scope>NUCLEOTIDE SEQUENCE</scope>
</reference>
<dbReference type="AlphaFoldDB" id="A0A1J5PSU2"/>
<protein>
    <submittedName>
        <fullName evidence="1">Uncharacterized protein</fullName>
    </submittedName>
</protein>
<proteinExistence type="predicted"/>